<keyword evidence="2" id="KW-1185">Reference proteome</keyword>
<name>A0ABR4IDC7_9EURO</name>
<comment type="caution">
    <text evidence="1">The sequence shown here is derived from an EMBL/GenBank/DDBJ whole genome shotgun (WGS) entry which is preliminary data.</text>
</comment>
<protein>
    <recommendedName>
        <fullName evidence="3">Nucleotidyltransferase family protein</fullName>
    </recommendedName>
</protein>
<dbReference type="EMBL" id="JBFXLS010000034">
    <property type="protein sequence ID" value="KAL2825739.1"/>
    <property type="molecule type" value="Genomic_DNA"/>
</dbReference>
<reference evidence="1 2" key="1">
    <citation type="submission" date="2024-07" db="EMBL/GenBank/DDBJ databases">
        <title>Section-level genome sequencing and comparative genomics of Aspergillus sections Usti and Cavernicolus.</title>
        <authorList>
            <consortium name="Lawrence Berkeley National Laboratory"/>
            <person name="Nybo J.L."/>
            <person name="Vesth T.C."/>
            <person name="Theobald S."/>
            <person name="Frisvad J.C."/>
            <person name="Larsen T.O."/>
            <person name="Kjaerboelling I."/>
            <person name="Rothschild-Mancinelli K."/>
            <person name="Lyhne E.K."/>
            <person name="Kogle M.E."/>
            <person name="Barry K."/>
            <person name="Clum A."/>
            <person name="Na H."/>
            <person name="Ledsgaard L."/>
            <person name="Lin J."/>
            <person name="Lipzen A."/>
            <person name="Kuo A."/>
            <person name="Riley R."/>
            <person name="Mondo S."/>
            <person name="LaButti K."/>
            <person name="Haridas S."/>
            <person name="Pangalinan J."/>
            <person name="Salamov A.A."/>
            <person name="Simmons B.A."/>
            <person name="Magnuson J.K."/>
            <person name="Chen J."/>
            <person name="Drula E."/>
            <person name="Henrissat B."/>
            <person name="Wiebenga A."/>
            <person name="Lubbers R.J."/>
            <person name="Gomes A.C."/>
            <person name="Makela M.R."/>
            <person name="Stajich J."/>
            <person name="Grigoriev I.V."/>
            <person name="Mortensen U.H."/>
            <person name="De vries R.P."/>
            <person name="Baker S.E."/>
            <person name="Andersen M.R."/>
        </authorList>
    </citation>
    <scope>NUCLEOTIDE SEQUENCE [LARGE SCALE GENOMIC DNA]</scope>
    <source>
        <strain evidence="1 2">CBS 600.67</strain>
    </source>
</reference>
<gene>
    <name evidence="1" type="ORF">BDW59DRAFT_161414</name>
</gene>
<evidence type="ECO:0000313" key="1">
    <source>
        <dbReference type="EMBL" id="KAL2825739.1"/>
    </source>
</evidence>
<organism evidence="1 2">
    <name type="scientific">Aspergillus cavernicola</name>
    <dbReference type="NCBI Taxonomy" id="176166"/>
    <lineage>
        <taxon>Eukaryota</taxon>
        <taxon>Fungi</taxon>
        <taxon>Dikarya</taxon>
        <taxon>Ascomycota</taxon>
        <taxon>Pezizomycotina</taxon>
        <taxon>Eurotiomycetes</taxon>
        <taxon>Eurotiomycetidae</taxon>
        <taxon>Eurotiales</taxon>
        <taxon>Aspergillaceae</taxon>
        <taxon>Aspergillus</taxon>
        <taxon>Aspergillus subgen. Nidulantes</taxon>
    </lineage>
</organism>
<dbReference type="Proteomes" id="UP001610335">
    <property type="component" value="Unassembled WGS sequence"/>
</dbReference>
<evidence type="ECO:0000313" key="2">
    <source>
        <dbReference type="Proteomes" id="UP001610335"/>
    </source>
</evidence>
<sequence>MSAHSNAATKLAANVARVLDGAQVPNLLWGWAALGFVQPEQEFPDLEFVIPDGVIPVACHALKKAGYTICEDKECGEFMEDREDEFASLRGIEPHIYYHHVAEAHFHPKSTYLTISLLRQSKSLPWLEDMTRSSHYLMISHDPTVPGLLEYFSRGRRSLYPDQHPIKMLTPAAFTESIIRMLCWDIQVKPLLMFRWLGMFNAVKHQRIFTASLRPNFQAAWNMYVKRTGNDRIFGFLRIREQLIVTGELPELLRCVDVSNI</sequence>
<accession>A0ABR4IDC7</accession>
<proteinExistence type="predicted"/>
<evidence type="ECO:0008006" key="3">
    <source>
        <dbReference type="Google" id="ProtNLM"/>
    </source>
</evidence>